<dbReference type="SUPFAM" id="SSF63411">
    <property type="entry name" value="LuxS/MPP-like metallohydrolase"/>
    <property type="match status" value="2"/>
</dbReference>
<feature type="domain" description="Peptidase M16 N-terminal" evidence="3">
    <location>
        <begin position="13"/>
        <end position="160"/>
    </location>
</feature>
<dbReference type="GO" id="GO:0046872">
    <property type="term" value="F:metal ion binding"/>
    <property type="evidence" value="ECO:0007669"/>
    <property type="project" value="InterPro"/>
</dbReference>
<evidence type="ECO:0000256" key="1">
    <source>
        <dbReference type="ARBA" id="ARBA00007261"/>
    </source>
</evidence>
<organism evidence="5 6">
    <name type="scientific">Metasolibacillus meyeri</name>
    <dbReference type="NCBI Taxonomy" id="1071052"/>
    <lineage>
        <taxon>Bacteria</taxon>
        <taxon>Bacillati</taxon>
        <taxon>Bacillota</taxon>
        <taxon>Bacilli</taxon>
        <taxon>Bacillales</taxon>
        <taxon>Caryophanaceae</taxon>
        <taxon>Metasolibacillus</taxon>
    </lineage>
</organism>
<proteinExistence type="inferred from homology"/>
<comment type="similarity">
    <text evidence="1 2">Belongs to the peptidase M16 family.</text>
</comment>
<evidence type="ECO:0000256" key="2">
    <source>
        <dbReference type="RuleBase" id="RU004447"/>
    </source>
</evidence>
<feature type="domain" description="Peptidase M16 C-terminal" evidence="4">
    <location>
        <begin position="170"/>
        <end position="341"/>
    </location>
</feature>
<dbReference type="InterPro" id="IPR007863">
    <property type="entry name" value="Peptidase_M16_C"/>
</dbReference>
<reference evidence="5 6" key="1">
    <citation type="submission" date="2023-03" db="EMBL/GenBank/DDBJ databases">
        <title>Bacillus Genome Sequencing.</title>
        <authorList>
            <person name="Dunlap C."/>
        </authorList>
    </citation>
    <scope>NUCLEOTIDE SEQUENCE [LARGE SCALE GENOMIC DNA]</scope>
    <source>
        <strain evidence="5 6">B-59205</strain>
    </source>
</reference>
<dbReference type="InterPro" id="IPR011249">
    <property type="entry name" value="Metalloenz_LuxS/M16"/>
</dbReference>
<dbReference type="PROSITE" id="PS00143">
    <property type="entry name" value="INSULINASE"/>
    <property type="match status" value="1"/>
</dbReference>
<accession>A0AAW9NV66</accession>
<dbReference type="EMBL" id="JARSFG010000017">
    <property type="protein sequence ID" value="MEC1179304.1"/>
    <property type="molecule type" value="Genomic_DNA"/>
</dbReference>
<dbReference type="RefSeq" id="WP_326123794.1">
    <property type="nucleotide sequence ID" value="NZ_JARSFG010000017.1"/>
</dbReference>
<evidence type="ECO:0000259" key="4">
    <source>
        <dbReference type="Pfam" id="PF05193"/>
    </source>
</evidence>
<dbReference type="Pfam" id="PF00675">
    <property type="entry name" value="Peptidase_M16"/>
    <property type="match status" value="1"/>
</dbReference>
<name>A0AAW9NV66_9BACL</name>
<comment type="caution">
    <text evidence="5">The sequence shown here is derived from an EMBL/GenBank/DDBJ whole genome shotgun (WGS) entry which is preliminary data.</text>
</comment>
<evidence type="ECO:0000313" key="5">
    <source>
        <dbReference type="EMBL" id="MEC1179304.1"/>
    </source>
</evidence>
<evidence type="ECO:0000313" key="6">
    <source>
        <dbReference type="Proteomes" id="UP001344888"/>
    </source>
</evidence>
<dbReference type="InterPro" id="IPR050361">
    <property type="entry name" value="MPP/UQCRC_Complex"/>
</dbReference>
<dbReference type="InterPro" id="IPR011765">
    <property type="entry name" value="Pept_M16_N"/>
</dbReference>
<dbReference type="Pfam" id="PF05193">
    <property type="entry name" value="Peptidase_M16_C"/>
    <property type="match status" value="1"/>
</dbReference>
<dbReference type="Proteomes" id="UP001344888">
    <property type="component" value="Unassembled WGS sequence"/>
</dbReference>
<gene>
    <name evidence="5" type="ORF">P9B03_12475</name>
</gene>
<sequence>MKVQVTTCQNGVRIVSEQLPHVRSLSVGIWVNAGSRYELPEENGITHFIEHMLFKGTKTRSARQIAELFDRIGGEINAFTSKENTCYYAKVLDHHAELAVTVLADMFFNSTFTAEDIERERQVVLEEIYMSEDAPDDDVHEKLWAIMYPHDALGRPILGTAATLATFDEAMIRHYMEKHYSPQNVVISVAGHITDELLTTIEQLFGQFQASAEAVEPVLSYPAFSAGEVVKERDIEQAHVAISFPAIGMKNPDIYSLIALNNIIGGNMSSRLFQEVREERGLAYAIYSYQTSYEDVGSLTVYGSTSKQQLSQMQHTIDATLLDIVAGGITELELENAKEQLKGSFVLGLEGSEDHMNRNGLNELIHQRHRSVDEVLASIDAISMDTINELITDILLQEPAIAIIGPENQNKW</sequence>
<dbReference type="AlphaFoldDB" id="A0AAW9NV66"/>
<keyword evidence="6" id="KW-1185">Reference proteome</keyword>
<protein>
    <submittedName>
        <fullName evidence="5">Pitrilysin family protein</fullName>
    </submittedName>
</protein>
<dbReference type="FunFam" id="3.30.830.10:FF:000008">
    <property type="entry name" value="Mitochondrial-processing peptidase subunit beta"/>
    <property type="match status" value="1"/>
</dbReference>
<dbReference type="GO" id="GO:0004222">
    <property type="term" value="F:metalloendopeptidase activity"/>
    <property type="evidence" value="ECO:0007669"/>
    <property type="project" value="InterPro"/>
</dbReference>
<dbReference type="PANTHER" id="PTHR11851:SF49">
    <property type="entry name" value="MITOCHONDRIAL-PROCESSING PEPTIDASE SUBUNIT ALPHA"/>
    <property type="match status" value="1"/>
</dbReference>
<dbReference type="PANTHER" id="PTHR11851">
    <property type="entry name" value="METALLOPROTEASE"/>
    <property type="match status" value="1"/>
</dbReference>
<dbReference type="Gene3D" id="3.30.830.10">
    <property type="entry name" value="Metalloenzyme, LuxS/M16 peptidase-like"/>
    <property type="match status" value="2"/>
</dbReference>
<dbReference type="InterPro" id="IPR001431">
    <property type="entry name" value="Pept_M16_Zn_BS"/>
</dbReference>
<dbReference type="GO" id="GO:0006508">
    <property type="term" value="P:proteolysis"/>
    <property type="evidence" value="ECO:0007669"/>
    <property type="project" value="InterPro"/>
</dbReference>
<evidence type="ECO:0000259" key="3">
    <source>
        <dbReference type="Pfam" id="PF00675"/>
    </source>
</evidence>